<evidence type="ECO:0000256" key="1">
    <source>
        <dbReference type="ARBA" id="ARBA00008798"/>
    </source>
</evidence>
<keyword evidence="5" id="KW-0805">Transcription regulation</keyword>
<feature type="domain" description="RNA polymerase sigma factor 54 core-binding" evidence="10">
    <location>
        <begin position="101"/>
        <end position="287"/>
    </location>
</feature>
<name>A0A179D1H5_9BACT</name>
<dbReference type="GO" id="GO:0000428">
    <property type="term" value="C:DNA-directed RNA polymerase complex"/>
    <property type="evidence" value="ECO:0007669"/>
    <property type="project" value="UniProtKB-KW"/>
</dbReference>
<dbReference type="Proteomes" id="UP000078390">
    <property type="component" value="Unassembled WGS sequence"/>
</dbReference>
<dbReference type="GO" id="GO:0016779">
    <property type="term" value="F:nucleotidyltransferase activity"/>
    <property type="evidence" value="ECO:0007669"/>
    <property type="project" value="UniProtKB-KW"/>
</dbReference>
<dbReference type="GO" id="GO:0006352">
    <property type="term" value="P:DNA-templated transcription initiation"/>
    <property type="evidence" value="ECO:0007669"/>
    <property type="project" value="InterPro"/>
</dbReference>
<keyword evidence="7" id="KW-0238">DNA-binding</keyword>
<dbReference type="PATRIC" id="fig|999894.6.peg.2027"/>
<evidence type="ECO:0000256" key="7">
    <source>
        <dbReference type="ARBA" id="ARBA00023125"/>
    </source>
</evidence>
<feature type="domain" description="RNA polymerase sigma factor 54 DNA-binding" evidence="9">
    <location>
        <begin position="303"/>
        <end position="460"/>
    </location>
</feature>
<keyword evidence="2" id="KW-0240">DNA-directed RNA polymerase</keyword>
<keyword evidence="12" id="KW-1185">Reference proteome</keyword>
<evidence type="ECO:0000256" key="2">
    <source>
        <dbReference type="ARBA" id="ARBA00022478"/>
    </source>
</evidence>
<evidence type="ECO:0000256" key="6">
    <source>
        <dbReference type="ARBA" id="ARBA00023082"/>
    </source>
</evidence>
<evidence type="ECO:0000259" key="9">
    <source>
        <dbReference type="Pfam" id="PF04552"/>
    </source>
</evidence>
<dbReference type="PROSITE" id="PS00717">
    <property type="entry name" value="SIGMA54_1"/>
    <property type="match status" value="1"/>
</dbReference>
<evidence type="ECO:0000256" key="4">
    <source>
        <dbReference type="ARBA" id="ARBA00022695"/>
    </source>
</evidence>
<evidence type="ECO:0000256" key="5">
    <source>
        <dbReference type="ARBA" id="ARBA00023015"/>
    </source>
</evidence>
<dbReference type="AlphaFoldDB" id="A0A179D1H5"/>
<keyword evidence="4" id="KW-0548">Nucleotidyltransferase</keyword>
<protein>
    <submittedName>
        <fullName evidence="11">RNA polymerase sigma-54 factor RpoN</fullName>
    </submittedName>
</protein>
<dbReference type="EMBL" id="LWLG01000021">
    <property type="protein sequence ID" value="OAQ19900.1"/>
    <property type="molecule type" value="Genomic_DNA"/>
</dbReference>
<dbReference type="InterPro" id="IPR007046">
    <property type="entry name" value="RNA_pol_sigma_54_core-bd"/>
</dbReference>
<dbReference type="STRING" id="999894.TDIS_2030"/>
<dbReference type="InterPro" id="IPR007634">
    <property type="entry name" value="RNA_pol_sigma_54_DNA-bd"/>
</dbReference>
<dbReference type="PROSITE" id="PS00718">
    <property type="entry name" value="SIGMA54_2"/>
    <property type="match status" value="1"/>
</dbReference>
<dbReference type="PRINTS" id="PR00045">
    <property type="entry name" value="SIGMA54FCT"/>
</dbReference>
<dbReference type="PROSITE" id="PS50044">
    <property type="entry name" value="SIGMA54_3"/>
    <property type="match status" value="1"/>
</dbReference>
<comment type="caution">
    <text evidence="11">The sequence shown here is derived from an EMBL/GenBank/DDBJ whole genome shotgun (WGS) entry which is preliminary data.</text>
</comment>
<proteinExistence type="inferred from homology"/>
<dbReference type="GO" id="GO:0016987">
    <property type="term" value="F:sigma factor activity"/>
    <property type="evidence" value="ECO:0007669"/>
    <property type="project" value="UniProtKB-KW"/>
</dbReference>
<dbReference type="Pfam" id="PF04552">
    <property type="entry name" value="Sigma54_DBD"/>
    <property type="match status" value="1"/>
</dbReference>
<evidence type="ECO:0000256" key="8">
    <source>
        <dbReference type="ARBA" id="ARBA00023163"/>
    </source>
</evidence>
<dbReference type="Gene3D" id="1.10.10.1330">
    <property type="entry name" value="RNA polymerase sigma-54 factor, core-binding domain"/>
    <property type="match status" value="1"/>
</dbReference>
<comment type="similarity">
    <text evidence="1">Belongs to the sigma-54 factor family.</text>
</comment>
<dbReference type="Gene3D" id="1.10.10.60">
    <property type="entry name" value="Homeodomain-like"/>
    <property type="match status" value="1"/>
</dbReference>
<dbReference type="Pfam" id="PF00309">
    <property type="entry name" value="Sigma54_AID"/>
    <property type="match status" value="1"/>
</dbReference>
<sequence length="462" mass="53707">MALELKTQLKLRPELILTPQLRQALKLLQLNRLELMEYLRTELESNPLLELENPDGNFSIEESLKEEKNVEETDLWETLVEEEPSPYPPFAFEEKEPIYWEGRVRKEEGLCEHLLWQLALAGFSEEEKTVAEYIIRNLDERGYLTISPEEVSRDLNVSLSLVEEVRERLKFFDPVGIGSLSLEECLLAQLHYLGYPEDSLPAEIVRDYLKEVPKGETYLAKKFGISEEEISRALEVIRGLEPYPGRAFSTERTLYVEPDVIFYKEGNRWRARLYEEGLPRLKLNSYYRNLLSDPFIPRKAKMFIREKLRSAEWLMKSLDQRGKTLLRVAEVLAELQGEFLEKGPAYLRPLTLKDVAERIGVHESTVSRVTHNKYAETPHGLYELKFFFPSGVKGSSGEVSSQTVKEYLKDLIASEDPRRPYTDQELAKLLETKYKVKIARRTVAKYREALGYPSARSRKKFS</sequence>
<dbReference type="PANTHER" id="PTHR32248:SF4">
    <property type="entry name" value="RNA POLYMERASE SIGMA-54 FACTOR"/>
    <property type="match status" value="1"/>
</dbReference>
<dbReference type="GO" id="GO:0001216">
    <property type="term" value="F:DNA-binding transcription activator activity"/>
    <property type="evidence" value="ECO:0007669"/>
    <property type="project" value="InterPro"/>
</dbReference>
<accession>A0A179D1H5</accession>
<dbReference type="Pfam" id="PF04963">
    <property type="entry name" value="Sigma54_CBD"/>
    <property type="match status" value="1"/>
</dbReference>
<keyword evidence="3" id="KW-0808">Transferase</keyword>
<dbReference type="PANTHER" id="PTHR32248">
    <property type="entry name" value="RNA POLYMERASE SIGMA-54 FACTOR"/>
    <property type="match status" value="1"/>
</dbReference>
<evidence type="ECO:0000256" key="3">
    <source>
        <dbReference type="ARBA" id="ARBA00022679"/>
    </source>
</evidence>
<dbReference type="RefSeq" id="WP_068671759.1">
    <property type="nucleotide sequence ID" value="NZ_LWLG01000021.1"/>
</dbReference>
<dbReference type="InterPro" id="IPR000394">
    <property type="entry name" value="RNA_pol_sigma_54"/>
</dbReference>
<keyword evidence="6" id="KW-0731">Sigma factor</keyword>
<dbReference type="PIRSF" id="PIRSF000774">
    <property type="entry name" value="RpoN"/>
    <property type="match status" value="1"/>
</dbReference>
<evidence type="ECO:0000313" key="12">
    <source>
        <dbReference type="Proteomes" id="UP000078390"/>
    </source>
</evidence>
<gene>
    <name evidence="11" type="ORF">TDIS_2030</name>
</gene>
<evidence type="ECO:0000259" key="10">
    <source>
        <dbReference type="Pfam" id="PF04963"/>
    </source>
</evidence>
<dbReference type="GO" id="GO:0003677">
    <property type="term" value="F:DNA binding"/>
    <property type="evidence" value="ECO:0007669"/>
    <property type="project" value="UniProtKB-KW"/>
</dbReference>
<keyword evidence="8" id="KW-0804">Transcription</keyword>
<dbReference type="InterPro" id="IPR038709">
    <property type="entry name" value="RpoN_core-bd_sf"/>
</dbReference>
<dbReference type="NCBIfam" id="TIGR02395">
    <property type="entry name" value="rpoN_sigma"/>
    <property type="match status" value="1"/>
</dbReference>
<organism evidence="11 12">
    <name type="scientific">Thermosulfurimonas dismutans</name>
    <dbReference type="NCBI Taxonomy" id="999894"/>
    <lineage>
        <taxon>Bacteria</taxon>
        <taxon>Pseudomonadati</taxon>
        <taxon>Thermodesulfobacteriota</taxon>
        <taxon>Thermodesulfobacteria</taxon>
        <taxon>Thermodesulfobacteriales</taxon>
        <taxon>Thermodesulfobacteriaceae</taxon>
        <taxon>Thermosulfurimonas</taxon>
    </lineage>
</organism>
<reference evidence="11 12" key="1">
    <citation type="submission" date="2016-04" db="EMBL/GenBank/DDBJ databases">
        <title>Genome analysis of Thermosulfurimonas dismutans, the first thermophilic sulfur-disproportionating bacterium of the phylum Thermodesulfobacteria.</title>
        <authorList>
            <person name="Mardanov A.V."/>
            <person name="Beletsky A.V."/>
            <person name="Kadnikov V.V."/>
            <person name="Slobodkin A.I."/>
            <person name="Ravin N.V."/>
        </authorList>
    </citation>
    <scope>NUCLEOTIDE SEQUENCE [LARGE SCALE GENOMIC DNA]</scope>
    <source>
        <strain evidence="11 12">S95</strain>
    </source>
</reference>
<dbReference type="InterPro" id="IPR010982">
    <property type="entry name" value="Lambda_DNA-bd_dom_sf"/>
</dbReference>
<evidence type="ECO:0000313" key="11">
    <source>
        <dbReference type="EMBL" id="OAQ19900.1"/>
    </source>
</evidence>
<dbReference type="Gene3D" id="1.10.260.40">
    <property type="entry name" value="lambda repressor-like DNA-binding domains"/>
    <property type="match status" value="1"/>
</dbReference>